<dbReference type="Proteomes" id="UP000554482">
    <property type="component" value="Unassembled WGS sequence"/>
</dbReference>
<dbReference type="AlphaFoldDB" id="A0A7J6XDH4"/>
<evidence type="ECO:0000313" key="2">
    <source>
        <dbReference type="Proteomes" id="UP000554482"/>
    </source>
</evidence>
<comment type="caution">
    <text evidence="1">The sequence shown here is derived from an EMBL/GenBank/DDBJ whole genome shotgun (WGS) entry which is preliminary data.</text>
</comment>
<gene>
    <name evidence="1" type="ORF">FRX31_002557</name>
</gene>
<dbReference type="EMBL" id="JABWDY010000866">
    <property type="protein sequence ID" value="KAF5207856.1"/>
    <property type="molecule type" value="Genomic_DNA"/>
</dbReference>
<organism evidence="1 2">
    <name type="scientific">Thalictrum thalictroides</name>
    <name type="common">Rue-anemone</name>
    <name type="synonym">Anemone thalictroides</name>
    <dbReference type="NCBI Taxonomy" id="46969"/>
    <lineage>
        <taxon>Eukaryota</taxon>
        <taxon>Viridiplantae</taxon>
        <taxon>Streptophyta</taxon>
        <taxon>Embryophyta</taxon>
        <taxon>Tracheophyta</taxon>
        <taxon>Spermatophyta</taxon>
        <taxon>Magnoliopsida</taxon>
        <taxon>Ranunculales</taxon>
        <taxon>Ranunculaceae</taxon>
        <taxon>Thalictroideae</taxon>
        <taxon>Thalictrum</taxon>
    </lineage>
</organism>
<sequence length="61" mass="6984">IPSSIDLQVKIKIKDMEDNPNKNENVLEEEEEYVLLDLEAVYGQINIPAHTPYVLSVRANM</sequence>
<accession>A0A7J6XDH4</accession>
<proteinExistence type="predicted"/>
<reference evidence="1 2" key="1">
    <citation type="submission" date="2020-06" db="EMBL/GenBank/DDBJ databases">
        <title>Transcriptomic and genomic resources for Thalictrum thalictroides and T. hernandezii: Facilitating candidate gene discovery in an emerging model plant lineage.</title>
        <authorList>
            <person name="Arias T."/>
            <person name="Riano-Pachon D.M."/>
            <person name="Di Stilio V.S."/>
        </authorList>
    </citation>
    <scope>NUCLEOTIDE SEQUENCE [LARGE SCALE GENOMIC DNA]</scope>
    <source>
        <strain evidence="2">cv. WT478/WT964</strain>
        <tissue evidence="1">Leaves</tissue>
    </source>
</reference>
<name>A0A7J6XDH4_THATH</name>
<protein>
    <submittedName>
        <fullName evidence="1">Uncharacterized protein</fullName>
    </submittedName>
</protein>
<feature type="non-terminal residue" evidence="1">
    <location>
        <position position="1"/>
    </location>
</feature>
<keyword evidence="2" id="KW-1185">Reference proteome</keyword>
<evidence type="ECO:0000313" key="1">
    <source>
        <dbReference type="EMBL" id="KAF5207856.1"/>
    </source>
</evidence>